<dbReference type="OrthoDB" id="152510at2"/>
<dbReference type="InterPro" id="IPR036291">
    <property type="entry name" value="NAD(P)-bd_dom_sf"/>
</dbReference>
<keyword evidence="3" id="KW-1185">Reference proteome</keyword>
<evidence type="ECO:0000313" key="3">
    <source>
        <dbReference type="Proteomes" id="UP000017090"/>
    </source>
</evidence>
<dbReference type="EMBL" id="AWXA01000053">
    <property type="protein sequence ID" value="ERT57178.1"/>
    <property type="molecule type" value="Genomic_DNA"/>
</dbReference>
<dbReference type="Gene3D" id="3.40.50.720">
    <property type="entry name" value="NAD(P)-binding Rossmann-like Domain"/>
    <property type="match status" value="1"/>
</dbReference>
<dbReference type="STRING" id="1111454.HMPREF1250_1718"/>
<dbReference type="Gene3D" id="3.90.25.10">
    <property type="entry name" value="UDP-galactose 4-epimerase, domain 1"/>
    <property type="match status" value="1"/>
</dbReference>
<dbReference type="AlphaFoldDB" id="U7UFG0"/>
<dbReference type="PATRIC" id="fig|1111454.3.peg.2008"/>
<dbReference type="eggNOG" id="COG0702">
    <property type="taxonomic scope" value="Bacteria"/>
</dbReference>
<proteinExistence type="predicted"/>
<organism evidence="2 3">
    <name type="scientific">Megasphaera vaginalis</name>
    <name type="common">ex Srinivasan et al. 2021</name>
    <dbReference type="NCBI Taxonomy" id="1111454"/>
    <lineage>
        <taxon>Bacteria</taxon>
        <taxon>Bacillati</taxon>
        <taxon>Bacillota</taxon>
        <taxon>Negativicutes</taxon>
        <taxon>Veillonellales</taxon>
        <taxon>Veillonellaceae</taxon>
        <taxon>Megasphaera</taxon>
    </lineage>
</organism>
<dbReference type="Proteomes" id="UP000017090">
    <property type="component" value="Unassembled WGS sequence"/>
</dbReference>
<evidence type="ECO:0000259" key="1">
    <source>
        <dbReference type="Pfam" id="PF13460"/>
    </source>
</evidence>
<reference evidence="2 3" key="1">
    <citation type="submission" date="2013-09" db="EMBL/GenBank/DDBJ databases">
        <authorList>
            <person name="Durkin A.S."/>
            <person name="Haft D.R."/>
            <person name="McCorrison J."/>
            <person name="Torralba M."/>
            <person name="Gillis M."/>
            <person name="Haft D.H."/>
            <person name="Methe B."/>
            <person name="Sutton G."/>
            <person name="Nelson K.E."/>
        </authorList>
    </citation>
    <scope>NUCLEOTIDE SEQUENCE [LARGE SCALE GENOMIC DNA]</scope>
    <source>
        <strain evidence="2 3">BV3C16-1</strain>
    </source>
</reference>
<dbReference type="RefSeq" id="WP_023054484.1">
    <property type="nucleotide sequence ID" value="NZ_AWXA01000053.1"/>
</dbReference>
<dbReference type="InterPro" id="IPR016040">
    <property type="entry name" value="NAD(P)-bd_dom"/>
</dbReference>
<dbReference type="InterPro" id="IPR052718">
    <property type="entry name" value="NmrA-type_oxidoreductase"/>
</dbReference>
<dbReference type="PANTHER" id="PTHR47129">
    <property type="entry name" value="QUINONE OXIDOREDUCTASE 2"/>
    <property type="match status" value="1"/>
</dbReference>
<feature type="domain" description="NAD(P)-binding" evidence="1">
    <location>
        <begin position="8"/>
        <end position="180"/>
    </location>
</feature>
<name>U7UFG0_9FIRM</name>
<comment type="caution">
    <text evidence="2">The sequence shown here is derived from an EMBL/GenBank/DDBJ whole genome shotgun (WGS) entry which is preliminary data.</text>
</comment>
<evidence type="ECO:0000313" key="2">
    <source>
        <dbReference type="EMBL" id="ERT57178.1"/>
    </source>
</evidence>
<sequence length="285" mass="31822">MERTALTGVTGKLGAMVARCLGAEEGLRYLARQPQRVRNAGAIPVLSCAYENTEQTRRALQGVSVVLMISASESPQRLQQHFAFIDAAKKAGVRHIVYTSFYGAAPTATFTLSRDHWRTEEYLKRSGLAYTIVRDNFYLDFFIDLCRTYGEIKGPAGDGKTSFILRQDVAAVLAAILKEPQRWADQTLELTGEEALSLDEIAKQVGRFLGADIPYIRETEREAYESRKRWPAEPWQYAAWVSTYTAMACGEQSGISDDVRRVLGRAPMTLSQYLVQCKSVNSDGE</sequence>
<dbReference type="Pfam" id="PF13460">
    <property type="entry name" value="NAD_binding_10"/>
    <property type="match status" value="1"/>
</dbReference>
<dbReference type="CDD" id="cd05269">
    <property type="entry name" value="TMR_SDR_a"/>
    <property type="match status" value="1"/>
</dbReference>
<gene>
    <name evidence="2" type="ORF">HMPREF1250_1718</name>
</gene>
<protein>
    <submittedName>
        <fullName evidence="2">NmrA family protein</fullName>
    </submittedName>
</protein>
<dbReference type="PANTHER" id="PTHR47129:SF1">
    <property type="entry name" value="NMRA-LIKE DOMAIN-CONTAINING PROTEIN"/>
    <property type="match status" value="1"/>
</dbReference>
<dbReference type="SUPFAM" id="SSF51735">
    <property type="entry name" value="NAD(P)-binding Rossmann-fold domains"/>
    <property type="match status" value="1"/>
</dbReference>
<accession>U7UFG0</accession>